<reference evidence="1 2" key="1">
    <citation type="submission" date="2019-08" db="EMBL/GenBank/DDBJ databases">
        <title>Archangium and Cystobacter genomes.</title>
        <authorList>
            <person name="Chen I.-C.K."/>
            <person name="Wielgoss S."/>
        </authorList>
    </citation>
    <scope>NUCLEOTIDE SEQUENCE [LARGE SCALE GENOMIC DNA]</scope>
    <source>
        <strain evidence="1 2">Cbm 6</strain>
    </source>
</reference>
<dbReference type="Pfam" id="PF16157">
    <property type="entry name" value="DUF4865"/>
    <property type="match status" value="1"/>
</dbReference>
<organism evidence="1 2">
    <name type="scientific">Archangium minus</name>
    <dbReference type="NCBI Taxonomy" id="83450"/>
    <lineage>
        <taxon>Bacteria</taxon>
        <taxon>Pseudomonadati</taxon>
        <taxon>Myxococcota</taxon>
        <taxon>Myxococcia</taxon>
        <taxon>Myxococcales</taxon>
        <taxon>Cystobacterineae</taxon>
        <taxon>Archangiaceae</taxon>
        <taxon>Archangium</taxon>
    </lineage>
</organism>
<evidence type="ECO:0000313" key="1">
    <source>
        <dbReference type="EMBL" id="WNG51953.1"/>
    </source>
</evidence>
<dbReference type="Proteomes" id="UP001611383">
    <property type="component" value="Chromosome"/>
</dbReference>
<evidence type="ECO:0000313" key="2">
    <source>
        <dbReference type="Proteomes" id="UP001611383"/>
    </source>
</evidence>
<proteinExistence type="predicted"/>
<gene>
    <name evidence="1" type="ORF">F0U60_53485</name>
</gene>
<dbReference type="RefSeq" id="WP_395812254.1">
    <property type="nucleotide sequence ID" value="NZ_CP043494.1"/>
</dbReference>
<accession>A0ABY9X986</accession>
<dbReference type="InterPro" id="IPR032349">
    <property type="entry name" value="DUF4865"/>
</dbReference>
<keyword evidence="2" id="KW-1185">Reference proteome</keyword>
<sequence>MIAMQYSFVLPADYDMSIIGRRIAEKGHLMDGFPGLVFKAYLSAQKAVQQPSDSENLYAPFYLWKSPAGMNDFLCGPGFVSLTQSFGWPSVKTWSVWHAEVSPRITHARFATRESGSIPPYAALDALRASETGRAKDCVHEDGALAALVGFEPTTWTLVRFQLWAERPSSDRFEDRHIYSVGHVSTA</sequence>
<protein>
    <submittedName>
        <fullName evidence="1">DUF4865 family protein</fullName>
    </submittedName>
</protein>
<dbReference type="EMBL" id="CP043494">
    <property type="protein sequence ID" value="WNG51953.1"/>
    <property type="molecule type" value="Genomic_DNA"/>
</dbReference>
<name>A0ABY9X986_9BACT</name>